<dbReference type="Proteomes" id="UP001145114">
    <property type="component" value="Unassembled WGS sequence"/>
</dbReference>
<proteinExistence type="predicted"/>
<dbReference type="EMBL" id="JAMZIH010000410">
    <property type="protein sequence ID" value="KAJ1679390.1"/>
    <property type="molecule type" value="Genomic_DNA"/>
</dbReference>
<accession>A0ACC1HVP4</accession>
<sequence>MLWSNEMRQKSGKISTVNDMAALQKELGARWRNMSESEKKPYYDQFKETQDRYKQQVAKYMPK</sequence>
<evidence type="ECO:0000313" key="1">
    <source>
        <dbReference type="EMBL" id="KAJ1679390.1"/>
    </source>
</evidence>
<evidence type="ECO:0000313" key="2">
    <source>
        <dbReference type="Proteomes" id="UP001145114"/>
    </source>
</evidence>
<gene>
    <name evidence="1" type="ORF">EV182_002146</name>
</gene>
<reference evidence="1" key="1">
    <citation type="submission" date="2022-06" db="EMBL/GenBank/DDBJ databases">
        <title>Phylogenomic reconstructions and comparative analyses of Kickxellomycotina fungi.</title>
        <authorList>
            <person name="Reynolds N.K."/>
            <person name="Stajich J.E."/>
            <person name="Barry K."/>
            <person name="Grigoriev I.V."/>
            <person name="Crous P."/>
            <person name="Smith M.E."/>
        </authorList>
    </citation>
    <scope>NUCLEOTIDE SEQUENCE</scope>
    <source>
        <strain evidence="1">RSA 2271</strain>
    </source>
</reference>
<protein>
    <submittedName>
        <fullName evidence="1">Uncharacterized protein</fullName>
    </submittedName>
</protein>
<comment type="caution">
    <text evidence="1">The sequence shown here is derived from an EMBL/GenBank/DDBJ whole genome shotgun (WGS) entry which is preliminary data.</text>
</comment>
<organism evidence="1 2">
    <name type="scientific">Spiromyces aspiralis</name>
    <dbReference type="NCBI Taxonomy" id="68401"/>
    <lineage>
        <taxon>Eukaryota</taxon>
        <taxon>Fungi</taxon>
        <taxon>Fungi incertae sedis</taxon>
        <taxon>Zoopagomycota</taxon>
        <taxon>Kickxellomycotina</taxon>
        <taxon>Kickxellomycetes</taxon>
        <taxon>Kickxellales</taxon>
        <taxon>Kickxellaceae</taxon>
        <taxon>Spiromyces</taxon>
    </lineage>
</organism>
<keyword evidence="2" id="KW-1185">Reference proteome</keyword>
<name>A0ACC1HVP4_9FUNG</name>